<proteinExistence type="predicted"/>
<dbReference type="eggNOG" id="ENOG502Z8QQ">
    <property type="taxonomic scope" value="Bacteria"/>
</dbReference>
<feature type="transmembrane region" description="Helical" evidence="1">
    <location>
        <begin position="570"/>
        <end position="588"/>
    </location>
</feature>
<protein>
    <submittedName>
        <fullName evidence="2">Uncharacterized protein</fullName>
    </submittedName>
</protein>
<feature type="transmembrane region" description="Helical" evidence="1">
    <location>
        <begin position="524"/>
        <end position="540"/>
    </location>
</feature>
<dbReference type="Pfam" id="PF18949">
    <property type="entry name" value="DUF5693"/>
    <property type="match status" value="1"/>
</dbReference>
<name>D9QU35_ACEAZ</name>
<keyword evidence="1" id="KW-0472">Membrane</keyword>
<dbReference type="EMBL" id="CP002105">
    <property type="protein sequence ID" value="ADL11828.1"/>
    <property type="molecule type" value="Genomic_DNA"/>
</dbReference>
<evidence type="ECO:0000256" key="1">
    <source>
        <dbReference type="SAM" id="Phobius"/>
    </source>
</evidence>
<feature type="transmembrane region" description="Helical" evidence="1">
    <location>
        <begin position="595"/>
        <end position="616"/>
    </location>
</feature>
<reference evidence="2 3" key="1">
    <citation type="journal article" date="2010" name="Stand. Genomic Sci.">
        <title>Complete genome sequence of Acetohalobium arabaticum type strain (Z-7288).</title>
        <authorList>
            <person name="Sikorski J."/>
            <person name="Lapidus A."/>
            <person name="Chertkov O."/>
            <person name="Lucas S."/>
            <person name="Copeland A."/>
            <person name="Glavina Del Rio T."/>
            <person name="Nolan M."/>
            <person name="Tice H."/>
            <person name="Cheng J.F."/>
            <person name="Han C."/>
            <person name="Brambilla E."/>
            <person name="Pitluck S."/>
            <person name="Liolios K."/>
            <person name="Ivanova N."/>
            <person name="Mavromatis K."/>
            <person name="Mikhailova N."/>
            <person name="Pati A."/>
            <person name="Bruce D."/>
            <person name="Detter C."/>
            <person name="Tapia R."/>
            <person name="Goodwin L."/>
            <person name="Chen A."/>
            <person name="Palaniappan K."/>
            <person name="Land M."/>
            <person name="Hauser L."/>
            <person name="Chang Y.J."/>
            <person name="Jeffries C.D."/>
            <person name="Rohde M."/>
            <person name="Goker M."/>
            <person name="Spring S."/>
            <person name="Woyke T."/>
            <person name="Bristow J."/>
            <person name="Eisen J.A."/>
            <person name="Markowitz V."/>
            <person name="Hugenholtz P."/>
            <person name="Kyrpides N.C."/>
            <person name="Klenk H.P."/>
        </authorList>
    </citation>
    <scope>NUCLEOTIDE SEQUENCE [LARGE SCALE GENOMIC DNA]</scope>
    <source>
        <strain evidence="3">ATCC 49924 / DSM 5501 / Z-7288</strain>
    </source>
</reference>
<dbReference type="Proteomes" id="UP000001661">
    <property type="component" value="Chromosome"/>
</dbReference>
<evidence type="ECO:0000313" key="2">
    <source>
        <dbReference type="EMBL" id="ADL11828.1"/>
    </source>
</evidence>
<dbReference type="AlphaFoldDB" id="D9QU35"/>
<dbReference type="KEGG" id="aar:Acear_0279"/>
<feature type="transmembrane region" description="Helical" evidence="1">
    <location>
        <begin position="628"/>
        <end position="649"/>
    </location>
</feature>
<keyword evidence="1" id="KW-1133">Transmembrane helix</keyword>
<dbReference type="HOGENOM" id="CLU_023389_0_0_9"/>
<dbReference type="InterPro" id="IPR043748">
    <property type="entry name" value="DUF5693"/>
</dbReference>
<accession>D9QU35</accession>
<keyword evidence="3" id="KW-1185">Reference proteome</keyword>
<gene>
    <name evidence="2" type="ordered locus">Acear_0279</name>
</gene>
<feature type="transmembrane region" description="Helical" evidence="1">
    <location>
        <begin position="376"/>
        <end position="399"/>
    </location>
</feature>
<dbReference type="RefSeq" id="WP_013277274.1">
    <property type="nucleotide sequence ID" value="NC_014378.1"/>
</dbReference>
<feature type="transmembrane region" description="Helical" evidence="1">
    <location>
        <begin position="438"/>
        <end position="463"/>
    </location>
</feature>
<keyword evidence="1" id="KW-0812">Transmembrane</keyword>
<feature type="transmembrane region" description="Helical" evidence="1">
    <location>
        <begin position="475"/>
        <end position="493"/>
    </location>
</feature>
<feature type="transmembrane region" description="Helical" evidence="1">
    <location>
        <begin position="342"/>
        <end position="364"/>
    </location>
</feature>
<sequence length="660" mass="73957">MYKKVLIILIIAGMITGAVIGYQRYQVETGNRSVELILDLKQWQKLKLPPGVDLAALLEKYESQGVTSLAIIEQDLGDLEASGKVKLVTDLELRLLKETVGNNFQQMTSIFCRTPQLKQKIEERLSSYLGDNKVVTADRKLLAAEADQQQLVDFPIGFTAEQLDLARRSGLKVVPRFGNQAVDDSKAIKDRFSELNTLPQAALSQVIFSGTEVLGYPDYLSATAALIEEYDLQLGIIEPFIAEQTGVNRLANNLGPNNIRVHSADQQEFNLLPVEKLVDRYLRAVRERNVRGVYLKPILESKDGRSAVELTNQLVADLTAGLQAEGYSLAPAEPISDFSSSLLFLFIINLAAVAALFYLVEYLFISEFPLVVAGRYKLILFLISALVSLVLISQDYIFLTRELTALLVAIIFPTLAVVSTLFPYIFSNQEIENRIKALFNIFVRVSLITLSGGVLLVGALGSWHYMVKLRQFRGVKLSFIGPILLVIAYYLHYRFWLNREDYSFQALIDKANSLLNKNLKLKDLFLLIFLAVVGIIYIGRTGNQPLIPVPELELIIRDWLEQLLSVRPRFKSFLIGHPLLVMATWLIITGNRDWSIPVLLGGLVGQITVMNTFSHIHTPLWTSGVRVGLGLMLGFVIGILLVKLGRGLLIWKQKLRKELD</sequence>
<dbReference type="OrthoDB" id="3805529at2"/>
<feature type="transmembrane region" description="Helical" evidence="1">
    <location>
        <begin position="405"/>
        <end position="426"/>
    </location>
</feature>
<evidence type="ECO:0000313" key="3">
    <source>
        <dbReference type="Proteomes" id="UP000001661"/>
    </source>
</evidence>
<dbReference type="STRING" id="574087.Acear_0279"/>
<organism evidence="2 3">
    <name type="scientific">Acetohalobium arabaticum (strain ATCC 49924 / DSM 5501 / Z-7288)</name>
    <dbReference type="NCBI Taxonomy" id="574087"/>
    <lineage>
        <taxon>Bacteria</taxon>
        <taxon>Bacillati</taxon>
        <taxon>Bacillota</taxon>
        <taxon>Clostridia</taxon>
        <taxon>Halanaerobiales</taxon>
        <taxon>Halobacteroidaceae</taxon>
        <taxon>Acetohalobium</taxon>
    </lineage>
</organism>